<keyword evidence="7" id="KW-1185">Reference proteome</keyword>
<proteinExistence type="predicted"/>
<evidence type="ECO:0000259" key="2">
    <source>
        <dbReference type="PROSITE" id="PS50112"/>
    </source>
</evidence>
<dbReference type="NCBIfam" id="TIGR00254">
    <property type="entry name" value="GGDEF"/>
    <property type="match status" value="1"/>
</dbReference>
<dbReference type="PANTHER" id="PTHR44757:SF2">
    <property type="entry name" value="BIOFILM ARCHITECTURE MAINTENANCE PROTEIN MBAA"/>
    <property type="match status" value="1"/>
</dbReference>
<feature type="domain" description="PAC" evidence="3">
    <location>
        <begin position="210"/>
        <end position="261"/>
    </location>
</feature>
<dbReference type="SUPFAM" id="SSF141868">
    <property type="entry name" value="EAL domain-like"/>
    <property type="match status" value="1"/>
</dbReference>
<dbReference type="PROSITE" id="PS50113">
    <property type="entry name" value="PAC"/>
    <property type="match status" value="6"/>
</dbReference>
<dbReference type="FunFam" id="3.30.70.270:FF:000001">
    <property type="entry name" value="Diguanylate cyclase domain protein"/>
    <property type="match status" value="1"/>
</dbReference>
<dbReference type="PROSITE" id="PS50112">
    <property type="entry name" value="PAS"/>
    <property type="match status" value="3"/>
</dbReference>
<feature type="domain" description="PAC" evidence="3">
    <location>
        <begin position="720"/>
        <end position="774"/>
    </location>
</feature>
<dbReference type="SUPFAM" id="SSF55073">
    <property type="entry name" value="Nucleotide cyclase"/>
    <property type="match status" value="1"/>
</dbReference>
<evidence type="ECO:0000259" key="4">
    <source>
        <dbReference type="PROSITE" id="PS50883"/>
    </source>
</evidence>
<dbReference type="RefSeq" id="WP_052473680.1">
    <property type="nucleotide sequence ID" value="NZ_AP012547.1"/>
</dbReference>
<evidence type="ECO:0000259" key="5">
    <source>
        <dbReference type="PROSITE" id="PS50887"/>
    </source>
</evidence>
<dbReference type="Pfam" id="PF13426">
    <property type="entry name" value="PAS_9"/>
    <property type="match status" value="5"/>
</dbReference>
<dbReference type="Gene3D" id="3.30.450.20">
    <property type="entry name" value="PAS domain"/>
    <property type="match status" value="6"/>
</dbReference>
<dbReference type="NCBIfam" id="TIGR00229">
    <property type="entry name" value="sensory_box"/>
    <property type="match status" value="6"/>
</dbReference>
<dbReference type="InterPro" id="IPR035965">
    <property type="entry name" value="PAS-like_dom_sf"/>
</dbReference>
<feature type="domain" description="PAC" evidence="3">
    <location>
        <begin position="600"/>
        <end position="652"/>
    </location>
</feature>
<dbReference type="Gene3D" id="3.30.70.270">
    <property type="match status" value="1"/>
</dbReference>
<dbReference type="SMART" id="SM00052">
    <property type="entry name" value="EAL"/>
    <property type="match status" value="1"/>
</dbReference>
<dbReference type="InterPro" id="IPR029787">
    <property type="entry name" value="Nucleotide_cyclase"/>
</dbReference>
<gene>
    <name evidence="6" type="ORF">SUTH_02944</name>
</gene>
<dbReference type="Gene3D" id="3.20.20.450">
    <property type="entry name" value="EAL domain"/>
    <property type="match status" value="1"/>
</dbReference>
<feature type="domain" description="EAL" evidence="4">
    <location>
        <begin position="948"/>
        <end position="1201"/>
    </location>
</feature>
<comment type="catalytic activity">
    <reaction evidence="1">
        <text>3',3'-c-di-GMP + H2O = 5'-phosphoguanylyl(3'-&gt;5')guanosine + H(+)</text>
        <dbReference type="Rhea" id="RHEA:24902"/>
        <dbReference type="ChEBI" id="CHEBI:15377"/>
        <dbReference type="ChEBI" id="CHEBI:15378"/>
        <dbReference type="ChEBI" id="CHEBI:58754"/>
        <dbReference type="ChEBI" id="CHEBI:58805"/>
        <dbReference type="EC" id="3.1.4.52"/>
    </reaction>
    <physiologicalReaction direction="left-to-right" evidence="1">
        <dbReference type="Rhea" id="RHEA:24903"/>
    </physiologicalReaction>
</comment>
<dbReference type="InterPro" id="IPR043128">
    <property type="entry name" value="Rev_trsase/Diguanyl_cyclase"/>
</dbReference>
<dbReference type="SMART" id="SM00267">
    <property type="entry name" value="GGDEF"/>
    <property type="match status" value="1"/>
</dbReference>
<feature type="domain" description="GGDEF" evidence="5">
    <location>
        <begin position="806"/>
        <end position="939"/>
    </location>
</feature>
<dbReference type="SMART" id="SM00091">
    <property type="entry name" value="PAS"/>
    <property type="match status" value="5"/>
</dbReference>
<dbReference type="OrthoDB" id="9813903at2"/>
<organism evidence="6 7">
    <name type="scientific">Sulfuritalea hydrogenivorans sk43H</name>
    <dbReference type="NCBI Taxonomy" id="1223802"/>
    <lineage>
        <taxon>Bacteria</taxon>
        <taxon>Pseudomonadati</taxon>
        <taxon>Pseudomonadota</taxon>
        <taxon>Betaproteobacteria</taxon>
        <taxon>Nitrosomonadales</taxon>
        <taxon>Sterolibacteriaceae</taxon>
        <taxon>Sulfuritalea</taxon>
    </lineage>
</organism>
<dbReference type="GO" id="GO:0071732">
    <property type="term" value="P:cellular response to nitric oxide"/>
    <property type="evidence" value="ECO:0007669"/>
    <property type="project" value="UniProtKB-ARBA"/>
</dbReference>
<accession>W0SLR4</accession>
<dbReference type="InterPro" id="IPR013656">
    <property type="entry name" value="PAS_4"/>
</dbReference>
<dbReference type="Pfam" id="PF00990">
    <property type="entry name" value="GGDEF"/>
    <property type="match status" value="1"/>
</dbReference>
<feature type="domain" description="PAC" evidence="3">
    <location>
        <begin position="85"/>
        <end position="136"/>
    </location>
</feature>
<dbReference type="InterPro" id="IPR000014">
    <property type="entry name" value="PAS"/>
</dbReference>
<name>W0SLR4_9PROT</name>
<dbReference type="CDD" id="cd01949">
    <property type="entry name" value="GGDEF"/>
    <property type="match status" value="1"/>
</dbReference>
<dbReference type="STRING" id="1223802.SUTH_02944"/>
<dbReference type="HOGENOM" id="CLU_252629_0_0_4"/>
<protein>
    <submittedName>
        <fullName evidence="6">PAS/PAC sensor-containing diguanylate cyclase/phosphodiesterase</fullName>
    </submittedName>
</protein>
<feature type="domain" description="PAC" evidence="3">
    <location>
        <begin position="334"/>
        <end position="384"/>
    </location>
</feature>
<dbReference type="InterPro" id="IPR001633">
    <property type="entry name" value="EAL_dom"/>
</dbReference>
<dbReference type="Pfam" id="PF08448">
    <property type="entry name" value="PAS_4"/>
    <property type="match status" value="1"/>
</dbReference>
<dbReference type="EMBL" id="AP012547">
    <property type="protein sequence ID" value="BAO30723.1"/>
    <property type="molecule type" value="Genomic_DNA"/>
</dbReference>
<dbReference type="SUPFAM" id="SSF55785">
    <property type="entry name" value="PYP-like sensor domain (PAS domain)"/>
    <property type="match status" value="6"/>
</dbReference>
<dbReference type="KEGG" id="shd:SUTH_02944"/>
<dbReference type="GO" id="GO:0071111">
    <property type="term" value="F:cyclic-guanylate-specific phosphodiesterase activity"/>
    <property type="evidence" value="ECO:0007669"/>
    <property type="project" value="UniProtKB-EC"/>
</dbReference>
<dbReference type="PROSITE" id="PS50887">
    <property type="entry name" value="GGDEF"/>
    <property type="match status" value="1"/>
</dbReference>
<dbReference type="InterPro" id="IPR052155">
    <property type="entry name" value="Biofilm_reg_signaling"/>
</dbReference>
<dbReference type="SMART" id="SM00086">
    <property type="entry name" value="PAC"/>
    <property type="match status" value="6"/>
</dbReference>
<dbReference type="CDD" id="cd01948">
    <property type="entry name" value="EAL"/>
    <property type="match status" value="1"/>
</dbReference>
<dbReference type="Pfam" id="PF00563">
    <property type="entry name" value="EAL"/>
    <property type="match status" value="1"/>
</dbReference>
<evidence type="ECO:0000259" key="3">
    <source>
        <dbReference type="PROSITE" id="PS50113"/>
    </source>
</evidence>
<feature type="domain" description="PAS" evidence="2">
    <location>
        <begin position="527"/>
        <end position="596"/>
    </location>
</feature>
<evidence type="ECO:0000313" key="6">
    <source>
        <dbReference type="EMBL" id="BAO30723.1"/>
    </source>
</evidence>
<reference evidence="6 7" key="1">
    <citation type="journal article" date="2014" name="Syst. Appl. Microbiol.">
        <title>Complete genomes of freshwater sulfur oxidizers Sulfuricella denitrificans skB26 and Sulfuritalea hydrogenivorans sk43H: genetic insights into the sulfur oxidation pathway of betaproteobacteria.</title>
        <authorList>
            <person name="Watanabe T."/>
            <person name="Kojima H."/>
            <person name="Fukui M."/>
        </authorList>
    </citation>
    <scope>NUCLEOTIDE SEQUENCE [LARGE SCALE GENOMIC DNA]</scope>
    <source>
        <strain evidence="6">DSM22779</strain>
    </source>
</reference>
<evidence type="ECO:0000256" key="1">
    <source>
        <dbReference type="ARBA" id="ARBA00051114"/>
    </source>
</evidence>
<dbReference type="Proteomes" id="UP000031637">
    <property type="component" value="Chromosome"/>
</dbReference>
<feature type="domain" description="PAS" evidence="2">
    <location>
        <begin position="39"/>
        <end position="66"/>
    </location>
</feature>
<dbReference type="AlphaFoldDB" id="W0SLR4"/>
<evidence type="ECO:0000313" key="7">
    <source>
        <dbReference type="Proteomes" id="UP000031637"/>
    </source>
</evidence>
<dbReference type="PROSITE" id="PS50883">
    <property type="entry name" value="EAL"/>
    <property type="match status" value="1"/>
</dbReference>
<feature type="domain" description="PAC" evidence="3">
    <location>
        <begin position="458"/>
        <end position="508"/>
    </location>
</feature>
<dbReference type="CDD" id="cd00130">
    <property type="entry name" value="PAS"/>
    <property type="match status" value="6"/>
</dbReference>
<dbReference type="InterPro" id="IPR035919">
    <property type="entry name" value="EAL_sf"/>
</dbReference>
<sequence length="1201" mass="135705">MTVVNPGAKEQLLREHQLILERAQIGIVVMRDRVIQRCNPRFAEILGYGPDELLGKSSRVCYPSDQAWEEMGRRAYSAVAETGSFTGEDIYQRRDGRLIWVHVTGSLINPDDPDGGYVWLYDDVTEKRQTEDALKALLREQTLIFDRAQIGIGVLLNRVIQRCNRRLEEIFGYAPGELLDKSTRVLFPSDEAWEALGRRGYSTMAESGEFKADQEYRRKDGSIVWCQFAIRLINPDHPEEGHLVLFDDVTEKRRDKEALASLLREQTLIFDNTLIGISYQRNRTIERCNRRLEEMFGYSPGGLTGQSTRVLFATQDEWEDAGRRVYAGNKDQVFDGEIRYAKRDGTPIWVHVVGRTVDSSAGAIWIWTYEDITARHAAEAALAENAREYALIFDNALIGIAYMRSRTFLRCNRHLEAIFGFPPGGLTGCTSRVLFASDEDWEAAGRRMQAITREGRDFSGEILYQKQDGTPIWARVNGQPIQEGDGQVWIWTMQDITRRRQAEEALRQSYNEMEQRVAERTAEVSQQLHFMEQLIEAIPGPMFYKDCHGHYLGCNQRYTDLMGKSRGELIGATVYDIAPRDLADRYHAADQDILRDPGLQVYETRVQTARGEFRDVRVHKSTFANPDGSVGGIIGTVFDITESKRMEIRMQQAATVFDSSAEGITITAPDGSIIAVNRAFTEITGYGESEVLGRNPRILKSDRQDRDFYRRMWETLHQTGRWEGELWNRRKDGGIYPERLTISAVKDPDGSVMHYVGVFSDITEIKRATDLLDHQAHHDHLTGLPNRLLLEDRLRGALLRAQREQMQVAVLFVDLDRFKNINDSLGHHVGDGVLCEVARRFRALTRESDTVARLGGDEFLIVMEGIHDPAMASRIADKIIDDLRTNPVTLEQEFFVGASIGISLFPQDGDNSSTLLKNADAAMYRAKERGRDTYEFFSDDLTQFSLDRFKMETDLRRAIERDELIVYLQPQFSLWTGELLGAEALVRWQHPRLGLVAPASFIPLAEESGLIVALGAWVQQAACLHWAAWAVAGLNPGVLSINVSGVEFRLGRIQDTVRGVLKATGLPAALLELEITEGAIMNQAENSIQVLHELRATGIGLAIDDFGTGYSSLAYLKRLPLNRLKVDQSFVRGLPDDPEDCAIVRAVIALGHSLQLKVIAEGVETQDQVEFLAREGCDEMQGYLRGKPLPVEDFRREFLGN</sequence>
<dbReference type="InterPro" id="IPR000700">
    <property type="entry name" value="PAS-assoc_C"/>
</dbReference>
<dbReference type="FunFam" id="3.20.20.450:FF:000001">
    <property type="entry name" value="Cyclic di-GMP phosphodiesterase yahA"/>
    <property type="match status" value="1"/>
</dbReference>
<feature type="domain" description="PAS" evidence="2">
    <location>
        <begin position="649"/>
        <end position="695"/>
    </location>
</feature>
<dbReference type="PANTHER" id="PTHR44757">
    <property type="entry name" value="DIGUANYLATE CYCLASE DGCP"/>
    <property type="match status" value="1"/>
</dbReference>
<dbReference type="InterPro" id="IPR000160">
    <property type="entry name" value="GGDEF_dom"/>
</dbReference>
<dbReference type="InterPro" id="IPR001610">
    <property type="entry name" value="PAC"/>
</dbReference>